<evidence type="ECO:0000313" key="1">
    <source>
        <dbReference type="EMBL" id="CAH2242077.1"/>
    </source>
</evidence>
<dbReference type="AlphaFoldDB" id="A0A8S4RW83"/>
<name>A0A8S4RW83_9NEOP</name>
<evidence type="ECO:0000313" key="2">
    <source>
        <dbReference type="Proteomes" id="UP000838756"/>
    </source>
</evidence>
<proteinExistence type="predicted"/>
<reference evidence="1" key="1">
    <citation type="submission" date="2022-03" db="EMBL/GenBank/DDBJ databases">
        <authorList>
            <person name="Lindestad O."/>
        </authorList>
    </citation>
    <scope>NUCLEOTIDE SEQUENCE</scope>
</reference>
<protein>
    <submittedName>
        <fullName evidence="1">Jg6609 protein</fullName>
    </submittedName>
</protein>
<gene>
    <name evidence="1" type="primary">jg6609</name>
    <name evidence="1" type="ORF">PAEG_LOCUS18434</name>
</gene>
<sequence length="169" mass="19914">MPEADFQTLPVRIRNVDEMRFVNNIRVLRLKIKLNLLCSVNSRRICTLSFKISSILILHDQTVCLSLHILQFFTKYSKLNFIFIKYHGILRSSLFLIRSLGLRRRLRDAQRAMERAMLGLYDYVIKSEMWRSVEEQSYRHSSTSLKAEVAMGGHIVRRKDGRWGPNVQK</sequence>
<organism evidence="1 2">
    <name type="scientific">Pararge aegeria aegeria</name>
    <dbReference type="NCBI Taxonomy" id="348720"/>
    <lineage>
        <taxon>Eukaryota</taxon>
        <taxon>Metazoa</taxon>
        <taxon>Ecdysozoa</taxon>
        <taxon>Arthropoda</taxon>
        <taxon>Hexapoda</taxon>
        <taxon>Insecta</taxon>
        <taxon>Pterygota</taxon>
        <taxon>Neoptera</taxon>
        <taxon>Endopterygota</taxon>
        <taxon>Lepidoptera</taxon>
        <taxon>Glossata</taxon>
        <taxon>Ditrysia</taxon>
        <taxon>Papilionoidea</taxon>
        <taxon>Nymphalidae</taxon>
        <taxon>Satyrinae</taxon>
        <taxon>Satyrini</taxon>
        <taxon>Parargina</taxon>
        <taxon>Pararge</taxon>
    </lineage>
</organism>
<keyword evidence="2" id="KW-1185">Reference proteome</keyword>
<accession>A0A8S4RW83</accession>
<dbReference type="Proteomes" id="UP000838756">
    <property type="component" value="Unassembled WGS sequence"/>
</dbReference>
<dbReference type="EMBL" id="CAKXAJ010025619">
    <property type="protein sequence ID" value="CAH2242077.1"/>
    <property type="molecule type" value="Genomic_DNA"/>
</dbReference>
<comment type="caution">
    <text evidence="1">The sequence shown here is derived from an EMBL/GenBank/DDBJ whole genome shotgun (WGS) entry which is preliminary data.</text>
</comment>